<dbReference type="Pfam" id="PF11149">
    <property type="entry name" value="DUF2924"/>
    <property type="match status" value="1"/>
</dbReference>
<protein>
    <recommendedName>
        <fullName evidence="4">DUF2924 domain-containing protein</fullName>
    </recommendedName>
</protein>
<dbReference type="Proteomes" id="UP000201838">
    <property type="component" value="Unassembled WGS sequence"/>
</dbReference>
<evidence type="ECO:0000256" key="1">
    <source>
        <dbReference type="SAM" id="MobiDB-lite"/>
    </source>
</evidence>
<evidence type="ECO:0000313" key="2">
    <source>
        <dbReference type="EMBL" id="SMX25905.1"/>
    </source>
</evidence>
<gene>
    <name evidence="2" type="ORF">BOA8489_04050</name>
</gene>
<dbReference type="InterPro" id="IPR021322">
    <property type="entry name" value="DUF2924"/>
</dbReference>
<dbReference type="EMBL" id="FXXQ01000051">
    <property type="protein sequence ID" value="SMX25905.1"/>
    <property type="molecule type" value="Genomic_DNA"/>
</dbReference>
<evidence type="ECO:0008006" key="4">
    <source>
        <dbReference type="Google" id="ProtNLM"/>
    </source>
</evidence>
<dbReference type="RefSeq" id="WP_093976054.1">
    <property type="nucleotide sequence ID" value="NZ_FXXQ01000051.1"/>
</dbReference>
<dbReference type="AlphaFoldDB" id="A0A238J6X1"/>
<accession>A0A238J6X1</accession>
<feature type="region of interest" description="Disordered" evidence="1">
    <location>
        <begin position="1"/>
        <end position="20"/>
    </location>
</feature>
<evidence type="ECO:0000313" key="3">
    <source>
        <dbReference type="Proteomes" id="UP000201838"/>
    </source>
</evidence>
<organism evidence="2 3">
    <name type="scientific">Boseongicola aestuarii</name>
    <dbReference type="NCBI Taxonomy" id="1470561"/>
    <lineage>
        <taxon>Bacteria</taxon>
        <taxon>Pseudomonadati</taxon>
        <taxon>Pseudomonadota</taxon>
        <taxon>Alphaproteobacteria</taxon>
        <taxon>Rhodobacterales</taxon>
        <taxon>Paracoccaceae</taxon>
        <taxon>Boseongicola</taxon>
    </lineage>
</organism>
<sequence length="150" mass="16517">MGDRGISKLSKTDEGPAGSDLHSLRTDWQAAFGSPPDKYLSARFMTKALDWQKQCEDLGGFPVRLRRRLKDLSIGAAAGRESGRVSKSPPPGSLLAREWNGRTYHVEVTADGFRFDGAMYASLSPIARRITGTNWSGPRFFGLRTRGKAE</sequence>
<dbReference type="OrthoDB" id="284135at2"/>
<reference evidence="2 3" key="1">
    <citation type="submission" date="2017-05" db="EMBL/GenBank/DDBJ databases">
        <authorList>
            <person name="Song R."/>
            <person name="Chenine A.L."/>
            <person name="Ruprecht R.M."/>
        </authorList>
    </citation>
    <scope>NUCLEOTIDE SEQUENCE [LARGE SCALE GENOMIC DNA]</scope>
    <source>
        <strain evidence="2 3">CECT 8489</strain>
    </source>
</reference>
<name>A0A238J6X1_9RHOB</name>
<proteinExistence type="predicted"/>
<keyword evidence="3" id="KW-1185">Reference proteome</keyword>
<feature type="compositionally biased region" description="Basic and acidic residues" evidence="1">
    <location>
        <begin position="1"/>
        <end position="14"/>
    </location>
</feature>